<feature type="transmembrane region" description="Helical" evidence="1">
    <location>
        <begin position="55"/>
        <end position="75"/>
    </location>
</feature>
<protein>
    <recommendedName>
        <fullName evidence="4">DUF3784 domain-containing protein</fullName>
    </recommendedName>
</protein>
<feature type="transmembrane region" description="Helical" evidence="1">
    <location>
        <begin position="87"/>
        <end position="106"/>
    </location>
</feature>
<keyword evidence="1" id="KW-0812">Transmembrane</keyword>
<evidence type="ECO:0000313" key="2">
    <source>
        <dbReference type="EMBL" id="MCZ4517993.1"/>
    </source>
</evidence>
<reference evidence="2" key="1">
    <citation type="submission" date="2022-12" db="EMBL/GenBank/DDBJ databases">
        <authorList>
            <person name="Krivoruchko A.V."/>
            <person name="Elkin A."/>
        </authorList>
    </citation>
    <scope>NUCLEOTIDE SEQUENCE</scope>
    <source>
        <strain evidence="2">IEGM 1391</strain>
    </source>
</reference>
<comment type="caution">
    <text evidence="2">The sequence shown here is derived from an EMBL/GenBank/DDBJ whole genome shotgun (WGS) entry which is preliminary data.</text>
</comment>
<evidence type="ECO:0008006" key="4">
    <source>
        <dbReference type="Google" id="ProtNLM"/>
    </source>
</evidence>
<accession>A0ABT4MAJ5</accession>
<dbReference type="Proteomes" id="UP001081071">
    <property type="component" value="Unassembled WGS sequence"/>
</dbReference>
<keyword evidence="3" id="KW-1185">Reference proteome</keyword>
<gene>
    <name evidence="2" type="ORF">O4220_05640</name>
</gene>
<proteinExistence type="predicted"/>
<dbReference type="RefSeq" id="WP_269602672.1">
    <property type="nucleotide sequence ID" value="NZ_JAPWIJ010000002.1"/>
</dbReference>
<name>A0ABT4MAJ5_9NOCA</name>
<sequence length="111" mass="12118">MNTALALGLIVGIVAFGYGSSVGIRGKVLYPEYYGHEVPDRVKTTPHLRAQANRVFVVCGIVAAILLLAPLVWLFLDLPRERTTWELAALAAYVFVAVVIGCYPFAKIKTL</sequence>
<organism evidence="2 3">
    <name type="scientific">Rhodococcus ruber</name>
    <dbReference type="NCBI Taxonomy" id="1830"/>
    <lineage>
        <taxon>Bacteria</taxon>
        <taxon>Bacillati</taxon>
        <taxon>Actinomycetota</taxon>
        <taxon>Actinomycetes</taxon>
        <taxon>Mycobacteriales</taxon>
        <taxon>Nocardiaceae</taxon>
        <taxon>Rhodococcus</taxon>
    </lineage>
</organism>
<evidence type="ECO:0000313" key="3">
    <source>
        <dbReference type="Proteomes" id="UP001081071"/>
    </source>
</evidence>
<dbReference type="EMBL" id="JAPWIJ010000002">
    <property type="protein sequence ID" value="MCZ4517993.1"/>
    <property type="molecule type" value="Genomic_DNA"/>
</dbReference>
<evidence type="ECO:0000256" key="1">
    <source>
        <dbReference type="SAM" id="Phobius"/>
    </source>
</evidence>
<keyword evidence="1" id="KW-0472">Membrane</keyword>
<keyword evidence="1" id="KW-1133">Transmembrane helix</keyword>